<dbReference type="InterPro" id="IPR009050">
    <property type="entry name" value="Globin-like_sf"/>
</dbReference>
<evidence type="ECO:0000256" key="3">
    <source>
        <dbReference type="ARBA" id="ARBA00022723"/>
    </source>
</evidence>
<accession>A0A6S6TBW3</accession>
<sequence length="154" mass="17646">MTFGTSALDFSILPYEEGVNPPVTKPNPAFLTDIGEEGMRALFSRFYALLFTSPIKDIFPLNEEEMQIASGHSADFFIQICGGPHYFNKHRGPPQMRKRHAPFPIGPNARLHWLVSLEEALQPIIEQKQSSTENIQSFWNYVNVFSQWMINTRD</sequence>
<reference evidence="7" key="1">
    <citation type="submission" date="2020-01" db="EMBL/GenBank/DDBJ databases">
        <authorList>
            <person name="Meier V. D."/>
            <person name="Meier V D."/>
        </authorList>
    </citation>
    <scope>NUCLEOTIDE SEQUENCE</scope>
    <source>
        <strain evidence="7">HLG_WM_MAG_01</strain>
    </source>
</reference>
<evidence type="ECO:0000256" key="1">
    <source>
        <dbReference type="ARBA" id="ARBA00022448"/>
    </source>
</evidence>
<keyword evidence="2 6" id="KW-0349">Heme</keyword>
<dbReference type="GO" id="GO:0046872">
    <property type="term" value="F:metal ion binding"/>
    <property type="evidence" value="ECO:0007669"/>
    <property type="project" value="UniProtKB-KW"/>
</dbReference>
<dbReference type="InterPro" id="IPR012292">
    <property type="entry name" value="Globin/Proto"/>
</dbReference>
<dbReference type="InterPro" id="IPR001486">
    <property type="entry name" value="Hemoglobin_trunc"/>
</dbReference>
<organism evidence="7">
    <name type="scientific">uncultured Sulfurovum sp</name>
    <dbReference type="NCBI Taxonomy" id="269237"/>
    <lineage>
        <taxon>Bacteria</taxon>
        <taxon>Pseudomonadati</taxon>
        <taxon>Campylobacterota</taxon>
        <taxon>Epsilonproteobacteria</taxon>
        <taxon>Campylobacterales</taxon>
        <taxon>Sulfurovaceae</taxon>
        <taxon>Sulfurovum</taxon>
        <taxon>environmental samples</taxon>
    </lineage>
</organism>
<dbReference type="InterPro" id="IPR044203">
    <property type="entry name" value="GlbO/GLB3-like"/>
</dbReference>
<dbReference type="GO" id="GO:0020037">
    <property type="term" value="F:heme binding"/>
    <property type="evidence" value="ECO:0007669"/>
    <property type="project" value="InterPro"/>
</dbReference>
<dbReference type="AlphaFoldDB" id="A0A6S6TBW3"/>
<evidence type="ECO:0000256" key="4">
    <source>
        <dbReference type="ARBA" id="ARBA00023004"/>
    </source>
</evidence>
<dbReference type="PANTHER" id="PTHR47366:SF1">
    <property type="entry name" value="TWO-ON-TWO HEMOGLOBIN-3"/>
    <property type="match status" value="1"/>
</dbReference>
<evidence type="ECO:0000256" key="5">
    <source>
        <dbReference type="ARBA" id="ARBA00034496"/>
    </source>
</evidence>
<dbReference type="CDD" id="cd14774">
    <property type="entry name" value="TrHb2_HGbIV-like_O"/>
    <property type="match status" value="1"/>
</dbReference>
<feature type="binding site" description="distal binding residue" evidence="6">
    <location>
        <position position="72"/>
    </location>
    <ligand>
        <name>heme</name>
        <dbReference type="ChEBI" id="CHEBI:30413"/>
    </ligand>
    <ligandPart>
        <name>Fe</name>
        <dbReference type="ChEBI" id="CHEBI:18248"/>
    </ligandPart>
</feature>
<comment type="similarity">
    <text evidence="5">Belongs to the truncated hemoglobin family. Group II subfamily.</text>
</comment>
<dbReference type="GO" id="GO:0005344">
    <property type="term" value="F:oxygen carrier activity"/>
    <property type="evidence" value="ECO:0007669"/>
    <property type="project" value="InterPro"/>
</dbReference>
<dbReference type="PANTHER" id="PTHR47366">
    <property type="entry name" value="TWO-ON-TWO HEMOGLOBIN-3"/>
    <property type="match status" value="1"/>
</dbReference>
<dbReference type="Gene3D" id="1.10.490.10">
    <property type="entry name" value="Globins"/>
    <property type="match status" value="1"/>
</dbReference>
<name>A0A6S6TBW3_9BACT</name>
<proteinExistence type="inferred from homology"/>
<dbReference type="SUPFAM" id="SSF46458">
    <property type="entry name" value="Globin-like"/>
    <property type="match status" value="1"/>
</dbReference>
<dbReference type="Pfam" id="PF01152">
    <property type="entry name" value="Bac_globin"/>
    <property type="match status" value="1"/>
</dbReference>
<keyword evidence="3 6" id="KW-0479">Metal-binding</keyword>
<gene>
    <name evidence="7" type="ORF">HELGO_WM3646</name>
</gene>
<evidence type="ECO:0000256" key="2">
    <source>
        <dbReference type="ARBA" id="ARBA00022617"/>
    </source>
</evidence>
<keyword evidence="4 6" id="KW-0408">Iron</keyword>
<dbReference type="EMBL" id="CACVAS010000066">
    <property type="protein sequence ID" value="CAA6814049.1"/>
    <property type="molecule type" value="Genomic_DNA"/>
</dbReference>
<keyword evidence="1" id="KW-0813">Transport</keyword>
<dbReference type="GO" id="GO:0019825">
    <property type="term" value="F:oxygen binding"/>
    <property type="evidence" value="ECO:0007669"/>
    <property type="project" value="InterPro"/>
</dbReference>
<protein>
    <submittedName>
        <fullName evidence="7">Hemoglobin-like protein HbO</fullName>
    </submittedName>
</protein>
<evidence type="ECO:0000313" key="7">
    <source>
        <dbReference type="EMBL" id="CAA6814049.1"/>
    </source>
</evidence>
<evidence type="ECO:0000256" key="6">
    <source>
        <dbReference type="PIRSR" id="PIRSR601486-1"/>
    </source>
</evidence>